<keyword evidence="1" id="KW-0732">Signal</keyword>
<gene>
    <name evidence="3" type="ORF">KL86DYS2_13418</name>
</gene>
<dbReference type="InterPro" id="IPR024311">
    <property type="entry name" value="Lipocalin-like"/>
</dbReference>
<evidence type="ECO:0000256" key="1">
    <source>
        <dbReference type="SAM" id="SignalP"/>
    </source>
</evidence>
<feature type="domain" description="Lipocalin-like" evidence="2">
    <location>
        <begin position="29"/>
        <end position="110"/>
    </location>
</feature>
<proteinExistence type="predicted"/>
<accession>A0A212KA57</accession>
<evidence type="ECO:0000259" key="2">
    <source>
        <dbReference type="Pfam" id="PF13648"/>
    </source>
</evidence>
<reference evidence="3" key="1">
    <citation type="submission" date="2016-04" db="EMBL/GenBank/DDBJ databases">
        <authorList>
            <person name="Evans L.H."/>
            <person name="Alamgir A."/>
            <person name="Owens N."/>
            <person name="Weber N.D."/>
            <person name="Virtaneva K."/>
            <person name="Barbian K."/>
            <person name="Babar A."/>
            <person name="Rosenke K."/>
        </authorList>
    </citation>
    <scope>NUCLEOTIDE SEQUENCE</scope>
    <source>
        <strain evidence="3">86-2</strain>
    </source>
</reference>
<dbReference type="RefSeq" id="WP_296952213.1">
    <property type="nucleotide sequence ID" value="NZ_LT599021.1"/>
</dbReference>
<feature type="signal peptide" evidence="1">
    <location>
        <begin position="1"/>
        <end position="19"/>
    </location>
</feature>
<dbReference type="Pfam" id="PF13648">
    <property type="entry name" value="Lipocalin_4"/>
    <property type="match status" value="1"/>
</dbReference>
<feature type="chain" id="PRO_5012329537" description="Lipocalin-like domain-containing protein" evidence="1">
    <location>
        <begin position="20"/>
        <end position="142"/>
    </location>
</feature>
<dbReference type="EMBL" id="FLUL01000001">
    <property type="protein sequence ID" value="SBW08624.1"/>
    <property type="molecule type" value="Genomic_DNA"/>
</dbReference>
<evidence type="ECO:0000313" key="3">
    <source>
        <dbReference type="EMBL" id="SBW08624.1"/>
    </source>
</evidence>
<name>A0A212KA57_9BACT</name>
<sequence length="142" mass="16695">MKKVLLFCLLSISFLHLFGQDVSYTKSDIVGRWVEVKETDKPGQYSETEYPYIYIFKDDYTFHLGESMDGVILFNITGKYLIENNSINITYFEFLQNNNTKKLTPKKLSLQIRSIKNGVMTLYVSDYDFSYPLILKRQNLSR</sequence>
<protein>
    <recommendedName>
        <fullName evidence="2">Lipocalin-like domain-containing protein</fullName>
    </recommendedName>
</protein>
<organism evidence="3">
    <name type="scientific">uncultured Dysgonomonas sp</name>
    <dbReference type="NCBI Taxonomy" id="206096"/>
    <lineage>
        <taxon>Bacteria</taxon>
        <taxon>Pseudomonadati</taxon>
        <taxon>Bacteroidota</taxon>
        <taxon>Bacteroidia</taxon>
        <taxon>Bacteroidales</taxon>
        <taxon>Dysgonomonadaceae</taxon>
        <taxon>Dysgonomonas</taxon>
        <taxon>environmental samples</taxon>
    </lineage>
</organism>
<dbReference type="AlphaFoldDB" id="A0A212KA57"/>